<evidence type="ECO:0000313" key="2">
    <source>
        <dbReference type="EMBL" id="PKX88571.1"/>
    </source>
</evidence>
<dbReference type="OMA" id="MGHTVKC"/>
<accession>A0A2I1BTE4</accession>
<protein>
    <submittedName>
        <fullName evidence="2">Uncharacterized protein</fullName>
    </submittedName>
</protein>
<feature type="region of interest" description="Disordered" evidence="1">
    <location>
        <begin position="210"/>
        <end position="252"/>
    </location>
</feature>
<organism evidence="2 3">
    <name type="scientific">Aspergillus novofumigatus (strain IBT 16806)</name>
    <dbReference type="NCBI Taxonomy" id="1392255"/>
    <lineage>
        <taxon>Eukaryota</taxon>
        <taxon>Fungi</taxon>
        <taxon>Dikarya</taxon>
        <taxon>Ascomycota</taxon>
        <taxon>Pezizomycotina</taxon>
        <taxon>Eurotiomycetes</taxon>
        <taxon>Eurotiomycetidae</taxon>
        <taxon>Eurotiales</taxon>
        <taxon>Aspergillaceae</taxon>
        <taxon>Aspergillus</taxon>
        <taxon>Aspergillus subgen. Fumigati</taxon>
    </lineage>
</organism>
<name>A0A2I1BTE4_ASPN1</name>
<gene>
    <name evidence="2" type="ORF">P174DRAFT_425919</name>
</gene>
<dbReference type="OrthoDB" id="4362041at2759"/>
<feature type="compositionally biased region" description="Gly residues" evidence="1">
    <location>
        <begin position="242"/>
        <end position="252"/>
    </location>
</feature>
<sequence length="252" mass="28056">MATKAGMGHTVKCVFRLTFLLKKAERSFFQKGKAVDHSHSAVPSLTLPNIECSDHGLGPICKETGMDDYDEDTFSGSDTNTNTETDTDTSSIFTPDLAVKAQPADAEADAGSSSSNHPHNGNRKRLVRIVSFKSIAHDRSRWSSSQERELAIAEHELARCQKAWSSEQELWLEYVGYQLTSDTVIKILLEEKEAHEEFLSHRAKQSGDEQVHFRKAWRSRRAGEEPRGRTRSRSGLRALRGAGVGRGEGNEL</sequence>
<dbReference type="Proteomes" id="UP000234474">
    <property type="component" value="Unassembled WGS sequence"/>
</dbReference>
<dbReference type="AlphaFoldDB" id="A0A2I1BTE4"/>
<proteinExistence type="predicted"/>
<comment type="caution">
    <text evidence="2">The sequence shown here is derived from an EMBL/GenBank/DDBJ whole genome shotgun (WGS) entry which is preliminary data.</text>
</comment>
<evidence type="ECO:0000313" key="3">
    <source>
        <dbReference type="Proteomes" id="UP000234474"/>
    </source>
</evidence>
<reference evidence="3" key="1">
    <citation type="journal article" date="2018" name="Proc. Natl. Acad. Sci. U.S.A.">
        <title>Linking secondary metabolites to gene clusters through genome sequencing of six diverse Aspergillus species.</title>
        <authorList>
            <person name="Kaerboelling I."/>
            <person name="Vesth T.C."/>
            <person name="Frisvad J.C."/>
            <person name="Nybo J.L."/>
            <person name="Theobald S."/>
            <person name="Kuo A."/>
            <person name="Bowyer P."/>
            <person name="Matsuda Y."/>
            <person name="Mondo S."/>
            <person name="Lyhne E.K."/>
            <person name="Kogle M.E."/>
            <person name="Clum A."/>
            <person name="Lipzen A."/>
            <person name="Salamov A."/>
            <person name="Ngan C.Y."/>
            <person name="Daum C."/>
            <person name="Chiniquy J."/>
            <person name="Barry K."/>
            <person name="LaButti K."/>
            <person name="Haridas S."/>
            <person name="Simmons B.A."/>
            <person name="Magnuson J.K."/>
            <person name="Mortensen U.H."/>
            <person name="Larsen T.O."/>
            <person name="Grigoriev I.V."/>
            <person name="Baker S.E."/>
            <person name="Andersen M.R."/>
        </authorList>
    </citation>
    <scope>NUCLEOTIDE SEQUENCE [LARGE SCALE GENOMIC DNA]</scope>
    <source>
        <strain evidence="3">IBT 16806</strain>
    </source>
</reference>
<dbReference type="VEuPathDB" id="FungiDB:P174DRAFT_425919"/>
<dbReference type="EMBL" id="MSZS01000013">
    <property type="protein sequence ID" value="PKX88571.1"/>
    <property type="molecule type" value="Genomic_DNA"/>
</dbReference>
<evidence type="ECO:0000256" key="1">
    <source>
        <dbReference type="SAM" id="MobiDB-lite"/>
    </source>
</evidence>
<dbReference type="RefSeq" id="XP_024677166.1">
    <property type="nucleotide sequence ID" value="XM_024825331.1"/>
</dbReference>
<feature type="compositionally biased region" description="Low complexity" evidence="1">
    <location>
        <begin position="77"/>
        <end position="91"/>
    </location>
</feature>
<dbReference type="GeneID" id="36532656"/>
<feature type="region of interest" description="Disordered" evidence="1">
    <location>
        <begin position="68"/>
        <end position="123"/>
    </location>
</feature>
<keyword evidence="3" id="KW-1185">Reference proteome</keyword>